<dbReference type="InterPro" id="IPR037491">
    <property type="entry name" value="LTI78/LTI65"/>
</dbReference>
<dbReference type="PANTHER" id="PTHR33836:SF1">
    <property type="entry name" value="LOW-TEMPERATURE-INDUCED 65 KDA PROTEIN-RELATED"/>
    <property type="match status" value="1"/>
</dbReference>
<evidence type="ECO:0000313" key="3">
    <source>
        <dbReference type="EMBL" id="PKA48571.1"/>
    </source>
</evidence>
<dbReference type="PANTHER" id="PTHR33836">
    <property type="entry name" value="LOW-TEMPERATURE-INDUCED 65 KDA PROTEIN-RELATED"/>
    <property type="match status" value="1"/>
</dbReference>
<dbReference type="Pfam" id="PF23399">
    <property type="entry name" value="LTI65_PGEED"/>
    <property type="match status" value="1"/>
</dbReference>
<feature type="region of interest" description="Disordered" evidence="1">
    <location>
        <begin position="99"/>
        <end position="126"/>
    </location>
</feature>
<feature type="domain" description="LTI65/LTI78 PGEED repeat" evidence="2">
    <location>
        <begin position="41"/>
        <end position="71"/>
    </location>
</feature>
<dbReference type="AlphaFoldDB" id="A0A2H9ZZ45"/>
<evidence type="ECO:0000259" key="2">
    <source>
        <dbReference type="Pfam" id="PF23399"/>
    </source>
</evidence>
<gene>
    <name evidence="3" type="ORF">AXF42_Ash017470</name>
</gene>
<dbReference type="Proteomes" id="UP000236161">
    <property type="component" value="Unassembled WGS sequence"/>
</dbReference>
<organism evidence="3 4">
    <name type="scientific">Apostasia shenzhenica</name>
    <dbReference type="NCBI Taxonomy" id="1088818"/>
    <lineage>
        <taxon>Eukaryota</taxon>
        <taxon>Viridiplantae</taxon>
        <taxon>Streptophyta</taxon>
        <taxon>Embryophyta</taxon>
        <taxon>Tracheophyta</taxon>
        <taxon>Spermatophyta</taxon>
        <taxon>Magnoliopsida</taxon>
        <taxon>Liliopsida</taxon>
        <taxon>Asparagales</taxon>
        <taxon>Orchidaceae</taxon>
        <taxon>Apostasioideae</taxon>
        <taxon>Apostasia</taxon>
    </lineage>
</organism>
<name>A0A2H9ZZ45_9ASPA</name>
<protein>
    <recommendedName>
        <fullName evidence="2">LTI65/LTI78 PGEED repeat domain-containing protein</fullName>
    </recommendedName>
</protein>
<keyword evidence="4" id="KW-1185">Reference proteome</keyword>
<evidence type="ECO:0000313" key="4">
    <source>
        <dbReference type="Proteomes" id="UP000236161"/>
    </source>
</evidence>
<reference evidence="3 4" key="1">
    <citation type="journal article" date="2017" name="Nature">
        <title>The Apostasia genome and the evolution of orchids.</title>
        <authorList>
            <person name="Zhang G.Q."/>
            <person name="Liu K.W."/>
            <person name="Li Z."/>
            <person name="Lohaus R."/>
            <person name="Hsiao Y.Y."/>
            <person name="Niu S.C."/>
            <person name="Wang J.Y."/>
            <person name="Lin Y.C."/>
            <person name="Xu Q."/>
            <person name="Chen L.J."/>
            <person name="Yoshida K."/>
            <person name="Fujiwara S."/>
            <person name="Wang Z.W."/>
            <person name="Zhang Y.Q."/>
            <person name="Mitsuda N."/>
            <person name="Wang M."/>
            <person name="Liu G.H."/>
            <person name="Pecoraro L."/>
            <person name="Huang H.X."/>
            <person name="Xiao X.J."/>
            <person name="Lin M."/>
            <person name="Wu X.Y."/>
            <person name="Wu W.L."/>
            <person name="Chen Y.Y."/>
            <person name="Chang S.B."/>
            <person name="Sakamoto S."/>
            <person name="Ohme-Takagi M."/>
            <person name="Yagi M."/>
            <person name="Zeng S.J."/>
            <person name="Shen C.Y."/>
            <person name="Yeh C.M."/>
            <person name="Luo Y.B."/>
            <person name="Tsai W.C."/>
            <person name="Van de Peer Y."/>
            <person name="Liu Z.J."/>
        </authorList>
    </citation>
    <scope>NUCLEOTIDE SEQUENCE [LARGE SCALE GENOMIC DNA]</scope>
    <source>
        <strain evidence="4">cv. Shenzhen</strain>
        <tissue evidence="3">Stem</tissue>
    </source>
</reference>
<evidence type="ECO:0000256" key="1">
    <source>
        <dbReference type="SAM" id="MobiDB-lite"/>
    </source>
</evidence>
<dbReference type="EMBL" id="KZ452313">
    <property type="protein sequence ID" value="PKA48571.1"/>
    <property type="molecule type" value="Genomic_DNA"/>
</dbReference>
<accession>A0A2H9ZZ45</accession>
<dbReference type="InterPro" id="IPR057059">
    <property type="entry name" value="LTI65/LTI78_PGEED"/>
</dbReference>
<sequence length="126" mass="13152">MVLSATKATTSMFFGPAASSPEIVAKQACDKPAGVASHVQDKGVSVKTYLLQKLQPGEDERALSEVITTAVSSGMAGGRRVRADQGKGVVAKLEEAMPSLMGTEEPTGWQVASMKATGEERKRSVG</sequence>
<proteinExistence type="predicted"/>
<dbReference type="GO" id="GO:0009737">
    <property type="term" value="P:response to abscisic acid"/>
    <property type="evidence" value="ECO:0007669"/>
    <property type="project" value="InterPro"/>
</dbReference>
<dbReference type="OrthoDB" id="670168at2759"/>
<feature type="compositionally biased region" description="Basic and acidic residues" evidence="1">
    <location>
        <begin position="117"/>
        <end position="126"/>
    </location>
</feature>